<dbReference type="EMBL" id="LSDK01000114">
    <property type="protein sequence ID" value="KXB74686.1"/>
    <property type="molecule type" value="Genomic_DNA"/>
</dbReference>
<dbReference type="PATRIC" id="fig|322095.3.peg.1605"/>
<keyword evidence="2" id="KW-1185">Reference proteome</keyword>
<reference evidence="2" key="1">
    <citation type="submission" date="2016-01" db="EMBL/GenBank/DDBJ databases">
        <authorList>
            <person name="Mitreva M."/>
            <person name="Pepin K.H."/>
            <person name="Mihindukulasuriya K.A."/>
            <person name="Fulton R."/>
            <person name="Fronick C."/>
            <person name="O'Laughlin M."/>
            <person name="Miner T."/>
            <person name="Herter B."/>
            <person name="Rosa B.A."/>
            <person name="Cordes M."/>
            <person name="Tomlinson C."/>
            <person name="Wollam A."/>
            <person name="Palsikar V.B."/>
            <person name="Mardis E.R."/>
            <person name="Wilson R.K."/>
        </authorList>
    </citation>
    <scope>NUCLEOTIDE SEQUENCE [LARGE SCALE GENOMIC DNA]</scope>
    <source>
        <strain evidence="2">KA00683</strain>
    </source>
</reference>
<dbReference type="Proteomes" id="UP000070224">
    <property type="component" value="Unassembled WGS sequence"/>
</dbReference>
<sequence>MAAKGQDAECTPLPLRAKCGGRCDSLIARIGHFCAIFHNFVRTSYGKYPHEVHHKLYID</sequence>
<dbReference type="AlphaFoldDB" id="A0A134B414"/>
<organism evidence="1 2">
    <name type="scientific">Porphyromonas somerae</name>
    <dbReference type="NCBI Taxonomy" id="322095"/>
    <lineage>
        <taxon>Bacteria</taxon>
        <taxon>Pseudomonadati</taxon>
        <taxon>Bacteroidota</taxon>
        <taxon>Bacteroidia</taxon>
        <taxon>Bacteroidales</taxon>
        <taxon>Porphyromonadaceae</taxon>
        <taxon>Porphyromonas</taxon>
    </lineage>
</organism>
<evidence type="ECO:0000313" key="1">
    <source>
        <dbReference type="EMBL" id="KXB74686.1"/>
    </source>
</evidence>
<name>A0A134B414_9PORP</name>
<protein>
    <submittedName>
        <fullName evidence="1">Uncharacterized protein</fullName>
    </submittedName>
</protein>
<dbReference type="STRING" id="322095.HMPREF3185_01630"/>
<comment type="caution">
    <text evidence="1">The sequence shown here is derived from an EMBL/GenBank/DDBJ whole genome shotgun (WGS) entry which is preliminary data.</text>
</comment>
<gene>
    <name evidence="1" type="ORF">HMPREF3185_01630</name>
</gene>
<accession>A0A134B414</accession>
<proteinExistence type="predicted"/>
<evidence type="ECO:0000313" key="2">
    <source>
        <dbReference type="Proteomes" id="UP000070224"/>
    </source>
</evidence>